<feature type="domain" description="HRDC" evidence="1">
    <location>
        <begin position="104"/>
        <end position="184"/>
    </location>
</feature>
<dbReference type="Proteomes" id="UP000266482">
    <property type="component" value="Unassembled WGS sequence"/>
</dbReference>
<comment type="caution">
    <text evidence="2">The sequence shown here is derived from an EMBL/GenBank/DDBJ whole genome shotgun (WGS) entry which is preliminary data.</text>
</comment>
<reference evidence="2 3" key="1">
    <citation type="submission" date="2018-09" db="EMBL/GenBank/DDBJ databases">
        <title>Paenibacillus aracenensis nov. sp. isolated from a cave in southern Spain.</title>
        <authorList>
            <person name="Jurado V."/>
            <person name="Gutierrez-Patricio S."/>
            <person name="Gonzalez-Pimentel J.L."/>
            <person name="Miller A.Z."/>
            <person name="Laiz L."/>
            <person name="Saiz-Jimenez C."/>
        </authorList>
    </citation>
    <scope>NUCLEOTIDE SEQUENCE [LARGE SCALE GENOMIC DNA]</scope>
    <source>
        <strain evidence="2 3">DSM 22867</strain>
    </source>
</reference>
<name>A0A3A1UVN2_9BACL</name>
<gene>
    <name evidence="2" type="ORF">D3P08_11330</name>
</gene>
<dbReference type="Gene3D" id="1.10.150.80">
    <property type="entry name" value="HRDC domain"/>
    <property type="match status" value="1"/>
</dbReference>
<dbReference type="InterPro" id="IPR010997">
    <property type="entry name" value="HRDC-like_sf"/>
</dbReference>
<keyword evidence="3" id="KW-1185">Reference proteome</keyword>
<evidence type="ECO:0000313" key="2">
    <source>
        <dbReference type="EMBL" id="RIX52609.1"/>
    </source>
</evidence>
<dbReference type="SMART" id="SM00341">
    <property type="entry name" value="HRDC"/>
    <property type="match status" value="1"/>
</dbReference>
<accession>A0A3A1UVN2</accession>
<dbReference type="InterPro" id="IPR002121">
    <property type="entry name" value="HRDC_dom"/>
</dbReference>
<sequence>MHIVFLNTFEKAVEGGAVIGAQLTISEEQGVWGVYWLEETAAEADKPEPERWFEGTSWEEMMTAFRHGVARMMGQGYSPIVDGLLESERSAGSYLTMLQCYGELHANEELFQQLREWRRKTASAEKKSAYLIATNRMLWMISAFVPQTAEELKQIPGWGKTKQEAYGEAILAITAGVERTTAFPLDWVQEKLESEQYTAWLYKQKENKYKSMMDRQQEKKRMLTILQQSGGLDQLQKELSLPRREVLLRIEQLEQDGYDIDPLLERELSAVPEGEREEIWKALSSIGDKYLKPVLHLVYGEDAAAQSDRPVEQLYERLRLMRMSYRRKNQQNQAV</sequence>
<dbReference type="GO" id="GO:0000166">
    <property type="term" value="F:nucleotide binding"/>
    <property type="evidence" value="ECO:0007669"/>
    <property type="project" value="InterPro"/>
</dbReference>
<proteinExistence type="predicted"/>
<dbReference type="Pfam" id="PF00570">
    <property type="entry name" value="HRDC"/>
    <property type="match status" value="1"/>
</dbReference>
<dbReference type="OrthoDB" id="26793at2"/>
<organism evidence="2 3">
    <name type="scientific">Paenibacillus nanensis</name>
    <dbReference type="NCBI Taxonomy" id="393251"/>
    <lineage>
        <taxon>Bacteria</taxon>
        <taxon>Bacillati</taxon>
        <taxon>Bacillota</taxon>
        <taxon>Bacilli</taxon>
        <taxon>Bacillales</taxon>
        <taxon>Paenibacillaceae</taxon>
        <taxon>Paenibacillus</taxon>
    </lineage>
</organism>
<dbReference type="PROSITE" id="PS50967">
    <property type="entry name" value="HRDC"/>
    <property type="match status" value="1"/>
</dbReference>
<protein>
    <submittedName>
        <fullName evidence="2">Aldolase</fullName>
    </submittedName>
</protein>
<evidence type="ECO:0000313" key="3">
    <source>
        <dbReference type="Proteomes" id="UP000266482"/>
    </source>
</evidence>
<dbReference type="RefSeq" id="WP_119599818.1">
    <property type="nucleotide sequence ID" value="NZ_QXQA01000006.1"/>
</dbReference>
<evidence type="ECO:0000259" key="1">
    <source>
        <dbReference type="PROSITE" id="PS50967"/>
    </source>
</evidence>
<dbReference type="SUPFAM" id="SSF47819">
    <property type="entry name" value="HRDC-like"/>
    <property type="match status" value="1"/>
</dbReference>
<dbReference type="AlphaFoldDB" id="A0A3A1UVN2"/>
<dbReference type="EMBL" id="QXQA01000006">
    <property type="protein sequence ID" value="RIX52609.1"/>
    <property type="molecule type" value="Genomic_DNA"/>
</dbReference>
<dbReference type="InterPro" id="IPR044876">
    <property type="entry name" value="HRDC_dom_sf"/>
</dbReference>
<dbReference type="GO" id="GO:0003676">
    <property type="term" value="F:nucleic acid binding"/>
    <property type="evidence" value="ECO:0007669"/>
    <property type="project" value="InterPro"/>
</dbReference>